<accession>A0A151I7B0</accession>
<reference evidence="2 3" key="1">
    <citation type="submission" date="2016-03" db="EMBL/GenBank/DDBJ databases">
        <title>Cyphomyrmex costatus WGS genome.</title>
        <authorList>
            <person name="Nygaard S."/>
            <person name="Hu H."/>
            <person name="Boomsma J."/>
            <person name="Zhang G."/>
        </authorList>
    </citation>
    <scope>NUCLEOTIDE SEQUENCE [LARGE SCALE GENOMIC DNA]</scope>
    <source>
        <strain evidence="2">MS0001</strain>
        <tissue evidence="2">Whole body</tissue>
    </source>
</reference>
<dbReference type="AlphaFoldDB" id="A0A151I7B0"/>
<evidence type="ECO:0000313" key="2">
    <source>
        <dbReference type="EMBL" id="KYM94003.1"/>
    </source>
</evidence>
<dbReference type="EMBL" id="KQ978431">
    <property type="protein sequence ID" value="KYM94003.1"/>
    <property type="molecule type" value="Genomic_DNA"/>
</dbReference>
<evidence type="ECO:0000256" key="1">
    <source>
        <dbReference type="SAM" id="MobiDB-lite"/>
    </source>
</evidence>
<evidence type="ECO:0000313" key="3">
    <source>
        <dbReference type="Proteomes" id="UP000078542"/>
    </source>
</evidence>
<feature type="region of interest" description="Disordered" evidence="1">
    <location>
        <begin position="286"/>
        <end position="312"/>
    </location>
</feature>
<organism evidence="2 3">
    <name type="scientific">Cyphomyrmex costatus</name>
    <dbReference type="NCBI Taxonomy" id="456900"/>
    <lineage>
        <taxon>Eukaryota</taxon>
        <taxon>Metazoa</taxon>
        <taxon>Ecdysozoa</taxon>
        <taxon>Arthropoda</taxon>
        <taxon>Hexapoda</taxon>
        <taxon>Insecta</taxon>
        <taxon>Pterygota</taxon>
        <taxon>Neoptera</taxon>
        <taxon>Endopterygota</taxon>
        <taxon>Hymenoptera</taxon>
        <taxon>Apocrita</taxon>
        <taxon>Aculeata</taxon>
        <taxon>Formicoidea</taxon>
        <taxon>Formicidae</taxon>
        <taxon>Myrmicinae</taxon>
        <taxon>Cyphomyrmex</taxon>
    </lineage>
</organism>
<keyword evidence="3" id="KW-1185">Reference proteome</keyword>
<gene>
    <name evidence="2" type="ORF">ALC62_15385</name>
</gene>
<feature type="compositionally biased region" description="Basic and acidic residues" evidence="1">
    <location>
        <begin position="299"/>
        <end position="312"/>
    </location>
</feature>
<sequence>MEEVVQVPKTYSVFRNADESIIIDEEGYITCQTDSGLTFKIQTSEIDSNGPPITCTVDNEEVLIVLTSTHRTIDTPDTNISNQENQEPNVIQHNFEIFTWNDANTKIFLSLYKEKKELVGSRRIKNFKEIAPILMPVSTTTVLPTTSNVERREEPEDMPVADESEVVTVPENANLVAVAKKRIATETTAKALQQCQEEMQEYRKTLEKRHENQDKMLSQILETYKSIKDRQEEHLTAIENHRKETIQQRQRRNHLLEEKNNLLKEFLNSFKKINQCDVATLLFTNKTGGSGTISSKASSSDDKSDSDSDSKM</sequence>
<protein>
    <submittedName>
        <fullName evidence="2">Uncharacterized protein</fullName>
    </submittedName>
</protein>
<proteinExistence type="predicted"/>
<dbReference type="Proteomes" id="UP000078542">
    <property type="component" value="Unassembled WGS sequence"/>
</dbReference>
<name>A0A151I7B0_9HYME</name>